<dbReference type="GO" id="GO:0030018">
    <property type="term" value="C:Z disc"/>
    <property type="evidence" value="ECO:0007669"/>
    <property type="project" value="TreeGrafter"/>
</dbReference>
<dbReference type="PROSITE" id="PS50222">
    <property type="entry name" value="EF_HAND_2"/>
    <property type="match status" value="1"/>
</dbReference>
<dbReference type="OrthoDB" id="300855at2759"/>
<evidence type="ECO:0000256" key="1">
    <source>
        <dbReference type="ARBA" id="ARBA00004127"/>
    </source>
</evidence>
<dbReference type="GO" id="GO:0033017">
    <property type="term" value="C:sarcoplasmic reticulum membrane"/>
    <property type="evidence" value="ECO:0007669"/>
    <property type="project" value="TreeGrafter"/>
</dbReference>
<evidence type="ECO:0000256" key="3">
    <source>
        <dbReference type="ARBA" id="ARBA00022692"/>
    </source>
</evidence>
<evidence type="ECO:0000256" key="2">
    <source>
        <dbReference type="ARBA" id="ARBA00022448"/>
    </source>
</evidence>
<dbReference type="GO" id="GO:0005509">
    <property type="term" value="F:calcium ion binding"/>
    <property type="evidence" value="ECO:0007669"/>
    <property type="project" value="InterPro"/>
</dbReference>
<dbReference type="Gene3D" id="1.10.238.10">
    <property type="entry name" value="EF-hand"/>
    <property type="match status" value="1"/>
</dbReference>
<dbReference type="Pfam" id="PF02026">
    <property type="entry name" value="RyR"/>
    <property type="match status" value="2"/>
</dbReference>
<dbReference type="PANTHER" id="PTHR46399:SF8">
    <property type="entry name" value="B30.2_SPRY DOMAIN-CONTAINING PROTEIN"/>
    <property type="match status" value="1"/>
</dbReference>
<protein>
    <submittedName>
        <fullName evidence="12">RYR2</fullName>
    </submittedName>
</protein>
<dbReference type="InterPro" id="IPR009460">
    <property type="entry name" value="Ryanrecept_TM4-6"/>
</dbReference>
<evidence type="ECO:0000259" key="11">
    <source>
        <dbReference type="PROSITE" id="PS50222"/>
    </source>
</evidence>
<keyword evidence="4 10" id="KW-1133">Transmembrane helix</keyword>
<dbReference type="GO" id="GO:0005219">
    <property type="term" value="F:ryanodine-sensitive calcium-release channel activity"/>
    <property type="evidence" value="ECO:0007669"/>
    <property type="project" value="InterPro"/>
</dbReference>
<keyword evidence="3 10" id="KW-0812">Transmembrane</keyword>
<reference evidence="12" key="1">
    <citation type="submission" date="2021-02" db="EMBL/GenBank/DDBJ databases">
        <authorList>
            <person name="Bekaert M."/>
        </authorList>
    </citation>
    <scope>NUCLEOTIDE SEQUENCE</scope>
    <source>
        <strain evidence="12">IoA-00</strain>
    </source>
</reference>
<dbReference type="GO" id="GO:0034704">
    <property type="term" value="C:calcium channel complex"/>
    <property type="evidence" value="ECO:0007669"/>
    <property type="project" value="TreeGrafter"/>
</dbReference>
<keyword evidence="6 10" id="KW-0472">Membrane</keyword>
<dbReference type="InterPro" id="IPR002048">
    <property type="entry name" value="EF_hand_dom"/>
</dbReference>
<evidence type="ECO:0000256" key="7">
    <source>
        <dbReference type="ARBA" id="ARBA00023286"/>
    </source>
</evidence>
<keyword evidence="5" id="KW-0406">Ion transport</keyword>
<dbReference type="InterPro" id="IPR015925">
    <property type="entry name" value="Ryanodine_IP3_receptor"/>
</dbReference>
<dbReference type="PANTHER" id="PTHR46399">
    <property type="entry name" value="B30.2/SPRY DOMAIN-CONTAINING PROTEIN"/>
    <property type="match status" value="1"/>
</dbReference>
<evidence type="ECO:0000256" key="9">
    <source>
        <dbReference type="SAM" id="MobiDB-lite"/>
    </source>
</evidence>
<dbReference type="InterPro" id="IPR000699">
    <property type="entry name" value="RIH_dom"/>
</dbReference>
<dbReference type="GO" id="GO:0006874">
    <property type="term" value="P:intracellular calcium ion homeostasis"/>
    <property type="evidence" value="ECO:0007669"/>
    <property type="project" value="InterPro"/>
</dbReference>
<evidence type="ECO:0000313" key="12">
    <source>
        <dbReference type="EMBL" id="CAF2944614.1"/>
    </source>
</evidence>
<dbReference type="Pfam" id="PF06459">
    <property type="entry name" value="RR_TM4-6"/>
    <property type="match status" value="1"/>
</dbReference>
<feature type="region of interest" description="Disordered" evidence="9">
    <location>
        <begin position="1920"/>
        <end position="1940"/>
    </location>
</feature>
<dbReference type="Gene3D" id="1.10.490.160">
    <property type="match status" value="1"/>
</dbReference>
<feature type="transmembrane region" description="Helical" evidence="10">
    <location>
        <begin position="2066"/>
        <end position="2087"/>
    </location>
</feature>
<evidence type="ECO:0000256" key="5">
    <source>
        <dbReference type="ARBA" id="ARBA00023065"/>
    </source>
</evidence>
<evidence type="ECO:0000313" key="13">
    <source>
        <dbReference type="Proteomes" id="UP000675881"/>
    </source>
</evidence>
<dbReference type="GO" id="GO:0014808">
    <property type="term" value="P:release of sequestered calcium ion into cytosol by sarcoplasmic reticulum"/>
    <property type="evidence" value="ECO:0007669"/>
    <property type="project" value="TreeGrafter"/>
</dbReference>
<organism evidence="12 13">
    <name type="scientific">Lepeophtheirus salmonis</name>
    <name type="common">Salmon louse</name>
    <name type="synonym">Caligus salmonis</name>
    <dbReference type="NCBI Taxonomy" id="72036"/>
    <lineage>
        <taxon>Eukaryota</taxon>
        <taxon>Metazoa</taxon>
        <taxon>Ecdysozoa</taxon>
        <taxon>Arthropoda</taxon>
        <taxon>Crustacea</taxon>
        <taxon>Multicrustacea</taxon>
        <taxon>Hexanauplia</taxon>
        <taxon>Copepoda</taxon>
        <taxon>Siphonostomatoida</taxon>
        <taxon>Caligidae</taxon>
        <taxon>Lepeophtheirus</taxon>
    </lineage>
</organism>
<dbReference type="Pfam" id="PF01365">
    <property type="entry name" value="RYDR_ITPR"/>
    <property type="match status" value="1"/>
</dbReference>
<accession>A0A7R8CVF9</accession>
<dbReference type="InterPro" id="IPR013662">
    <property type="entry name" value="RIH_assoc-dom"/>
</dbReference>
<feature type="domain" description="EF-hand" evidence="11">
    <location>
        <begin position="1802"/>
        <end position="1837"/>
    </location>
</feature>
<keyword evidence="7" id="KW-1071">Ligand-gated ion channel</keyword>
<dbReference type="EMBL" id="HG994584">
    <property type="protein sequence ID" value="CAF2944614.1"/>
    <property type="molecule type" value="Genomic_DNA"/>
</dbReference>
<evidence type="ECO:0000256" key="10">
    <source>
        <dbReference type="SAM" id="Phobius"/>
    </source>
</evidence>
<keyword evidence="2" id="KW-0813">Transport</keyword>
<evidence type="ECO:0000256" key="6">
    <source>
        <dbReference type="ARBA" id="ARBA00023136"/>
    </source>
</evidence>
<dbReference type="Pfam" id="PF21119">
    <property type="entry name" value="RYDR_Jsol"/>
    <property type="match status" value="1"/>
</dbReference>
<evidence type="ECO:0000256" key="4">
    <source>
        <dbReference type="ARBA" id="ARBA00022989"/>
    </source>
</evidence>
<keyword evidence="13" id="KW-1185">Reference proteome</keyword>
<sequence>MVGNGVWSTIVKVIKNQNSGDDDGVTTVRKKTQEEKFRKVLVEAIIRWGSESEIESKELVREMFNLLIRQYDTVGELMKALENTYVVDTKTSLDVVSMWVTLSRIRSLLPVQMSKPEEELVRELLWTLVNNHVFFQHPDLMLILRIHENQSNENSESQQDTDQESSYEMVVACCRFLCYFCRTSRQNQKAMFDHLIFILEHANILLSRPALRGSTPLDVAYSSLMDNTELALALRENHLEKIAFFLSRCGLTANAELVAKGYPDLGWDPVEGERYLDFLRFCVWVGGESVEENANLVIRLLIRRPECLGPALRGEGEGLLSAIRSGNTLSEQITNQIETGRQTMAFRHPVPTYNDDEDFIDTGAAILTFYCTLVDLLGRCAPEASVIAQGKNDSLRARAILRSLVPLEDLQGVLGLSFSINYDGESDMPTGLIPNHKQSMALFLERTEGSESDMGLALNRYIGNSILPILIKYNRYYADADNYCPLLEATLHTVYRLNYLVTLTKEIPPIMLLKLLRQLTVDLSKLNEYSNVALRMLTLFYERCSKYYGAAGGQGIYGCASDEEKKLTMTLFNSIFDSLSQMEYDPELFSKALPCLTAIGCALPPDYSKSADQGDDIFSKDARSNNLGPYIPVPIDISHIELTNDLNTLVLKFSEHYHDAWAQNKLESGWTFSQTTNQDDKKHSRLKPYNMLDHFEKETYQEPVRNALTALIALNWNIENTGDFSSSSQGNDRQTSSNMGLNPQNYHPNPADMTNLTLSREMMNLAERLSEDAHDNQVSKMTLKTNNGLNLLVVPYDLLTEKEKKKNRERCQELLKYIQYQGYNLYHDNPGAQDRDRKSKSEENRFSTNLLDKLIMYLDASSANMKLLKPSENFTRRNSFKRTNTKRHHRTYFTSVPISSSVSAGVASIKEKQLVATIFCKLANLIRIRQSAFGCDTCQAVKCLQVLVKAIDAKSLAKLRPEFAKYPHLRGTHLKTCTSLKYIFEILIPILISTFDHLAANEYGHDLVIDEIQVACYKILESLYITGTNLPLTKGRKFIRTEIATNRALIGTCLASISSTLPVAFLEPSLNRNNPWSVSGSGFAERSLEAQEVTARLEQSIPTLDILIGEVEKFINDGEKCRKRVEMMFHKEESCKQYLKAAADDASQIEGNIQEEWNLLSRDVYAFYPLLIKFVDLQKTHWIRNNVEESEQLYNHVGEIFNIMSVSNYFRKEEQNFVLANEIDILALIMPSAGTRTRAAASENTINSGNGGGSKSGKKKKTRRNADKEKSRDGSSSLIVAALKRLLPVGLNLFAGKEQELVQHCKDKFLAKFIDEDITSFVKTQLTIPKTFDPSDELQWQHHLYSTLGNKQSISTFEMKTEELEQLVHRIIAMGKVLYGLHIIDHPSSEGGKGAIPKVVSIQRKRAVIACFRQISLHSLPRHAAEVIIDHLTQTFEDSEANKGSESEESGESKSDQVSQLIHTFSQGAIVERSGEMPEDNLFISYANIMARSCGEEEEEGGDDEGDAPSLQEQEIEKMRLLFNQGRLASRGASEMVLNQIGASKGEASDMVESTLNLGIAILRGGNIDVQTDMLNILKEKRDTAFFTSVSGLMNSCTVLNLDAFERNCKAEGLGVGPDGPAGEQNMHDAEFTTLLFRFLQLTSEGHNNDWQNYLRTQAAIGVASQVFNTLTEVIQGPCVGNQQTLAHSRLWDAVNGFFFLFAHMQDKLSKDSSQVDLLQELLNLQKDLIVMLLSMLEGNVLNGTIGKQMVDTLVESASNVELILQYFKLFLNLPGEDDLGLDNGTISPKDFKEKLESTKNYSEEDIEFLLLCCDTNHEGNIDFNQFSEMFVEPSKEIGFNLAVLLTNLSEHMPNDPRLAKFLESAGNYENNIEQWEKPQIKESKRAFFYATITEGGDKEKLECFVDFCEDAIFEMQHAESLMKSDDEPRPKKDSEGVSIRMDDEPRGIMHPLKEKFSIDEIEYNVVLEFVLPIIPNSYFLQDLEGNCPSCPHLLRLWVLDTVNIVTEIADPDQMKKQLADQQAIAMAAVENLTASKNAKKSVSVLGPINFGNYAKKIVSFLARNFFTMKFIALTIAFIINFMLLFYKVSVIEEIGLGEDEEEENNIWLRGF</sequence>
<dbReference type="SUPFAM" id="SSF47473">
    <property type="entry name" value="EF-hand"/>
    <property type="match status" value="1"/>
</dbReference>
<evidence type="ECO:0000256" key="8">
    <source>
        <dbReference type="ARBA" id="ARBA00023303"/>
    </source>
</evidence>
<feature type="compositionally biased region" description="Basic and acidic residues" evidence="9">
    <location>
        <begin position="1440"/>
        <end position="1455"/>
    </location>
</feature>
<feature type="region of interest" description="Disordered" evidence="9">
    <location>
        <begin position="1438"/>
        <end position="1458"/>
    </location>
</feature>
<dbReference type="GO" id="GO:0006941">
    <property type="term" value="P:striated muscle contraction"/>
    <property type="evidence" value="ECO:0007669"/>
    <property type="project" value="TreeGrafter"/>
</dbReference>
<proteinExistence type="predicted"/>
<dbReference type="Pfam" id="PF08454">
    <property type="entry name" value="RIH_assoc"/>
    <property type="match status" value="1"/>
</dbReference>
<dbReference type="Proteomes" id="UP000675881">
    <property type="component" value="Chromosome 5"/>
</dbReference>
<gene>
    <name evidence="12" type="ORF">LSAA_9985</name>
</gene>
<dbReference type="InterPro" id="IPR011992">
    <property type="entry name" value="EF-hand-dom_pair"/>
</dbReference>
<name>A0A7R8CVF9_LEPSM</name>
<keyword evidence="8" id="KW-0407">Ion channel</keyword>
<comment type="subcellular location">
    <subcellularLocation>
        <location evidence="1">Endomembrane system</location>
        <topology evidence="1">Multi-pass membrane protein</topology>
    </subcellularLocation>
</comment>
<dbReference type="InterPro" id="IPR003032">
    <property type="entry name" value="Ryanodine_rcpt"/>
</dbReference>
<feature type="region of interest" description="Disordered" evidence="9">
    <location>
        <begin position="723"/>
        <end position="750"/>
    </location>
</feature>
<dbReference type="GO" id="GO:0042383">
    <property type="term" value="C:sarcolemma"/>
    <property type="evidence" value="ECO:0007669"/>
    <property type="project" value="TreeGrafter"/>
</dbReference>
<dbReference type="InterPro" id="IPR048581">
    <property type="entry name" value="RYDR_Jsol"/>
</dbReference>
<feature type="region of interest" description="Disordered" evidence="9">
    <location>
        <begin position="1240"/>
        <end position="1273"/>
    </location>
</feature>
<dbReference type="GO" id="GO:0005790">
    <property type="term" value="C:smooth endoplasmic reticulum"/>
    <property type="evidence" value="ECO:0007669"/>
    <property type="project" value="TreeGrafter"/>
</dbReference>
<feature type="compositionally biased region" description="Basic and acidic residues" evidence="9">
    <location>
        <begin position="1264"/>
        <end position="1273"/>
    </location>
</feature>